<feature type="region of interest" description="Disordered" evidence="1">
    <location>
        <begin position="385"/>
        <end position="469"/>
    </location>
</feature>
<name>A0AAV8VXP4_9CUCU</name>
<evidence type="ECO:0000256" key="2">
    <source>
        <dbReference type="SAM" id="SignalP"/>
    </source>
</evidence>
<protein>
    <recommendedName>
        <fullName evidence="3">DUF4774 domain-containing protein</fullName>
    </recommendedName>
</protein>
<feature type="compositionally biased region" description="Low complexity" evidence="1">
    <location>
        <begin position="411"/>
        <end position="421"/>
    </location>
</feature>
<evidence type="ECO:0000259" key="3">
    <source>
        <dbReference type="Pfam" id="PF15999"/>
    </source>
</evidence>
<organism evidence="4 5">
    <name type="scientific">Exocentrus adspersus</name>
    <dbReference type="NCBI Taxonomy" id="1586481"/>
    <lineage>
        <taxon>Eukaryota</taxon>
        <taxon>Metazoa</taxon>
        <taxon>Ecdysozoa</taxon>
        <taxon>Arthropoda</taxon>
        <taxon>Hexapoda</taxon>
        <taxon>Insecta</taxon>
        <taxon>Pterygota</taxon>
        <taxon>Neoptera</taxon>
        <taxon>Endopterygota</taxon>
        <taxon>Coleoptera</taxon>
        <taxon>Polyphaga</taxon>
        <taxon>Cucujiformia</taxon>
        <taxon>Chrysomeloidea</taxon>
        <taxon>Cerambycidae</taxon>
        <taxon>Lamiinae</taxon>
        <taxon>Acanthocinini</taxon>
        <taxon>Exocentrus</taxon>
    </lineage>
</organism>
<proteinExistence type="predicted"/>
<comment type="caution">
    <text evidence="4">The sequence shown here is derived from an EMBL/GenBank/DDBJ whole genome shotgun (WGS) entry which is preliminary data.</text>
</comment>
<feature type="chain" id="PRO_5043586274" description="DUF4774 domain-containing protein" evidence="2">
    <location>
        <begin position="30"/>
        <end position="469"/>
    </location>
</feature>
<keyword evidence="5" id="KW-1185">Reference proteome</keyword>
<keyword evidence="2" id="KW-0732">Signal</keyword>
<feature type="region of interest" description="Disordered" evidence="1">
    <location>
        <begin position="173"/>
        <end position="209"/>
    </location>
</feature>
<evidence type="ECO:0000313" key="4">
    <source>
        <dbReference type="EMBL" id="KAJ8918416.1"/>
    </source>
</evidence>
<dbReference type="Proteomes" id="UP001159042">
    <property type="component" value="Unassembled WGS sequence"/>
</dbReference>
<evidence type="ECO:0000256" key="1">
    <source>
        <dbReference type="SAM" id="MobiDB-lite"/>
    </source>
</evidence>
<feature type="domain" description="DUF4774" evidence="3">
    <location>
        <begin position="411"/>
        <end position="455"/>
    </location>
</feature>
<dbReference type="InterPro" id="IPR031942">
    <property type="entry name" value="DUF4774"/>
</dbReference>
<dbReference type="Pfam" id="PF15999">
    <property type="entry name" value="DUF4774"/>
    <property type="match status" value="1"/>
</dbReference>
<dbReference type="AlphaFoldDB" id="A0AAV8VXP4"/>
<feature type="compositionally biased region" description="Basic and acidic residues" evidence="1">
    <location>
        <begin position="393"/>
        <end position="407"/>
    </location>
</feature>
<reference evidence="4 5" key="1">
    <citation type="journal article" date="2023" name="Insect Mol. Biol.">
        <title>Genome sequencing provides insights into the evolution of gene families encoding plant cell wall-degrading enzymes in longhorned beetles.</title>
        <authorList>
            <person name="Shin N.R."/>
            <person name="Okamura Y."/>
            <person name="Kirsch R."/>
            <person name="Pauchet Y."/>
        </authorList>
    </citation>
    <scope>NUCLEOTIDE SEQUENCE [LARGE SCALE GENOMIC DNA]</scope>
    <source>
        <strain evidence="4">EAD_L_NR</strain>
    </source>
</reference>
<dbReference type="EMBL" id="JANEYG010000026">
    <property type="protein sequence ID" value="KAJ8918416.1"/>
    <property type="molecule type" value="Genomic_DNA"/>
</dbReference>
<feature type="compositionally biased region" description="Basic and acidic residues" evidence="1">
    <location>
        <begin position="190"/>
        <end position="205"/>
    </location>
</feature>
<feature type="signal peptide" evidence="2">
    <location>
        <begin position="1"/>
        <end position="29"/>
    </location>
</feature>
<sequence length="469" mass="51109">MLFCNSTFTVLGNMYPVLLLVLSSTFISALPRQDDTKNVQAEPRQLLYIIESSSTQQQKPTISENQRQSIPANTPYNFGYSEPQFQYPGFNFFQDKQIFPRVQPQIVFYGPGGQGQPILINPGSPPGNFLVPHQPPQPGPNVIIRDIPQRPVFVAGYPKPAHIPPIEKDAEEIPTNPAKIPPHPAKPSAKKPEKLETFNEGKFENPSKSAGEADVLAAADRNPQLFPGFNLKPGHRFFILNGEDLFTNYPVVPGNREEILKYSQNQPEQLPFPFYQQPQNFDKRGEFDVNNLPVQALFLKNSAVNQPPVVQKLNGEEKLPESFITLNQANADQALFRSSIPLSIGSEDIHQTLGQFRYTPPSEPYFSLYGDDAENDAVIVDANADGSNSFAEGNKKEDASSSQKEPEPSTAQAAPGAIALAGPGGVAGAAPRGTALVGRGGLAVSSPQATAVAGTKKNEDKSKKPTRKN</sequence>
<accession>A0AAV8VXP4</accession>
<gene>
    <name evidence="4" type="ORF">NQ315_008113</name>
</gene>
<evidence type="ECO:0000313" key="5">
    <source>
        <dbReference type="Proteomes" id="UP001159042"/>
    </source>
</evidence>